<feature type="transmembrane region" description="Helical" evidence="8">
    <location>
        <begin position="30"/>
        <end position="48"/>
    </location>
</feature>
<evidence type="ECO:0000313" key="10">
    <source>
        <dbReference type="EMBL" id="MBM0105482.1"/>
    </source>
</evidence>
<keyword evidence="4" id="KW-1003">Cell membrane</keyword>
<name>A0ABS1WX13_9GAMM</name>
<dbReference type="InterPro" id="IPR051605">
    <property type="entry name" value="CstA"/>
</dbReference>
<feature type="transmembrane region" description="Helical" evidence="8">
    <location>
        <begin position="185"/>
        <end position="205"/>
    </location>
</feature>
<feature type="transmembrane region" description="Helical" evidence="8">
    <location>
        <begin position="316"/>
        <end position="337"/>
    </location>
</feature>
<accession>A0ABS1WX13</accession>
<comment type="subcellular location">
    <subcellularLocation>
        <location evidence="1">Cell membrane</location>
        <topology evidence="1">Multi-pass membrane protein</topology>
    </subcellularLocation>
</comment>
<dbReference type="InterPro" id="IPR003706">
    <property type="entry name" value="CstA_N"/>
</dbReference>
<dbReference type="Proteomes" id="UP000661077">
    <property type="component" value="Unassembled WGS sequence"/>
</dbReference>
<keyword evidence="3" id="KW-0813">Transport</keyword>
<dbReference type="PANTHER" id="PTHR30252">
    <property type="entry name" value="INNER MEMBRANE PEPTIDE TRANSPORTER"/>
    <property type="match status" value="1"/>
</dbReference>
<evidence type="ECO:0000256" key="4">
    <source>
        <dbReference type="ARBA" id="ARBA00022475"/>
    </source>
</evidence>
<feature type="transmembrane region" description="Helical" evidence="8">
    <location>
        <begin position="154"/>
        <end position="179"/>
    </location>
</feature>
<feature type="transmembrane region" description="Helical" evidence="8">
    <location>
        <begin position="568"/>
        <end position="588"/>
    </location>
</feature>
<keyword evidence="5 8" id="KW-0812">Transmembrane</keyword>
<evidence type="ECO:0000256" key="8">
    <source>
        <dbReference type="SAM" id="Phobius"/>
    </source>
</evidence>
<dbReference type="RefSeq" id="WP_203167522.1">
    <property type="nucleotide sequence ID" value="NZ_JAEVLS010000002.1"/>
</dbReference>
<keyword evidence="6 8" id="KW-1133">Transmembrane helix</keyword>
<feature type="transmembrane region" description="Helical" evidence="8">
    <location>
        <begin position="635"/>
        <end position="657"/>
    </location>
</feature>
<reference evidence="10 11" key="1">
    <citation type="journal article" date="2021" name="Int. J. Syst. Evol. Microbiol.">
        <title>Steroidobacter gossypii sp. nov., isolated from soil of cotton cropping field.</title>
        <authorList>
            <person name="Huang R."/>
            <person name="Yang S."/>
            <person name="Zhen C."/>
            <person name="Liu W."/>
        </authorList>
    </citation>
    <scope>NUCLEOTIDE SEQUENCE [LARGE SCALE GENOMIC DNA]</scope>
    <source>
        <strain evidence="10 11">S1-65</strain>
    </source>
</reference>
<evidence type="ECO:0000256" key="3">
    <source>
        <dbReference type="ARBA" id="ARBA00022448"/>
    </source>
</evidence>
<feature type="transmembrane region" description="Helical" evidence="8">
    <location>
        <begin position="6"/>
        <end position="23"/>
    </location>
</feature>
<protein>
    <submittedName>
        <fullName evidence="10">Carbon starvation protein A</fullName>
    </submittedName>
</protein>
<organism evidence="10 11">
    <name type="scientific">Steroidobacter gossypii</name>
    <dbReference type="NCBI Taxonomy" id="2805490"/>
    <lineage>
        <taxon>Bacteria</taxon>
        <taxon>Pseudomonadati</taxon>
        <taxon>Pseudomonadota</taxon>
        <taxon>Gammaproteobacteria</taxon>
        <taxon>Steroidobacterales</taxon>
        <taxon>Steroidobacteraceae</taxon>
        <taxon>Steroidobacter</taxon>
    </lineage>
</organism>
<evidence type="ECO:0000256" key="1">
    <source>
        <dbReference type="ARBA" id="ARBA00004651"/>
    </source>
</evidence>
<dbReference type="EMBL" id="JAEVLS010000002">
    <property type="protein sequence ID" value="MBM0105482.1"/>
    <property type="molecule type" value="Genomic_DNA"/>
</dbReference>
<feature type="transmembrane region" description="Helical" evidence="8">
    <location>
        <begin position="502"/>
        <end position="524"/>
    </location>
</feature>
<dbReference type="PANTHER" id="PTHR30252:SF3">
    <property type="entry name" value="PYRUVATE_PROTON SYMPORTER BTST"/>
    <property type="match status" value="1"/>
</dbReference>
<evidence type="ECO:0000256" key="2">
    <source>
        <dbReference type="ARBA" id="ARBA00007755"/>
    </source>
</evidence>
<dbReference type="Pfam" id="PF02554">
    <property type="entry name" value="CstA"/>
    <property type="match status" value="1"/>
</dbReference>
<keyword evidence="11" id="KW-1185">Reference proteome</keyword>
<evidence type="ECO:0000256" key="7">
    <source>
        <dbReference type="ARBA" id="ARBA00023136"/>
    </source>
</evidence>
<proteinExistence type="inferred from homology"/>
<feature type="transmembrane region" description="Helical" evidence="8">
    <location>
        <begin position="247"/>
        <end position="270"/>
    </location>
</feature>
<feature type="transmembrane region" description="Helical" evidence="8">
    <location>
        <begin position="358"/>
        <end position="381"/>
    </location>
</feature>
<feature type="domain" description="CstA N-terminal" evidence="9">
    <location>
        <begin position="29"/>
        <end position="586"/>
    </location>
</feature>
<evidence type="ECO:0000313" key="11">
    <source>
        <dbReference type="Proteomes" id="UP000661077"/>
    </source>
</evidence>
<feature type="transmembrane region" description="Helical" evidence="8">
    <location>
        <begin position="460"/>
        <end position="481"/>
    </location>
</feature>
<comment type="caution">
    <text evidence="10">The sequence shown here is derived from an EMBL/GenBank/DDBJ whole genome shotgun (WGS) entry which is preliminary data.</text>
</comment>
<feature type="transmembrane region" description="Helical" evidence="8">
    <location>
        <begin position="536"/>
        <end position="561"/>
    </location>
</feature>
<feature type="transmembrane region" description="Helical" evidence="8">
    <location>
        <begin position="114"/>
        <end position="134"/>
    </location>
</feature>
<evidence type="ECO:0000256" key="5">
    <source>
        <dbReference type="ARBA" id="ARBA00022692"/>
    </source>
</evidence>
<feature type="transmembrane region" description="Helical" evidence="8">
    <location>
        <begin position="277"/>
        <end position="296"/>
    </location>
</feature>
<comment type="similarity">
    <text evidence="2">Belongs to the peptide transporter carbon starvation (CstA) (TC 2.A.114) family.</text>
</comment>
<evidence type="ECO:0000256" key="6">
    <source>
        <dbReference type="ARBA" id="ARBA00022989"/>
    </source>
</evidence>
<sequence>MNKLVWLLIAVVGAFAIGGLAVHRGESINAMWIIVAAGCVYAIGYRLYSKWVAAKVLVLDAARATPAVRINDGRDFVPTNKWIVFGHHFAAIAGPGPLIGPTLAAQFGYLPGTLWILVGAVLGGCVQDMTVLFLSTRRNGRSLGQMARDELGPIGGYAAMLGTLVIMVILIAVLGLVVVNAMRHSPWGTSTVFATIPIALLIGIYMRDIRPGRVLEASVLGVALLLFAVVGGGWIDSHPTLRTFFDLDAITLAWFVIGYGFIAAVLPVWLLLAPRDYLSTFLKLGTVVLLAVSVIVMRPDIQMPALTQFIDGTGPIFGGTLFPFVFITIACGAISGFHALVSSGTTPKLIGNEADVRMIGYGSMMLESGVAIMAMIAATMLDPGVFFAINSGPGAVGATPEAAVATITSWGFPVTVEQMQALAAEMGESTLFARTGGAPSLAVGMASIFASTFGQHMMALWYHFAIMFEAVFILTTLDAGTRVGRFMLQDALGHVWPKMGQTSWYPSVLISSALIVAGWGYFLYIGVIDPNGGINILWPLFGISNQLLAGIALCICTGILVKQGKVRYSWVTGVPLAWLTLVTTTATWEKVVSDDVRIGFLAAADQIASKLAAGTLPPEQAAVAPQLIFNQRLDAVLAIVLTLILWIVIADTARVCLRVVQGLPVPPSSEAPARGAA</sequence>
<gene>
    <name evidence="10" type="ORF">JM946_12020</name>
</gene>
<keyword evidence="7 8" id="KW-0472">Membrane</keyword>
<evidence type="ECO:0000259" key="9">
    <source>
        <dbReference type="Pfam" id="PF02554"/>
    </source>
</evidence>
<feature type="transmembrane region" description="Helical" evidence="8">
    <location>
        <begin position="217"/>
        <end position="235"/>
    </location>
</feature>